<evidence type="ECO:0000313" key="5">
    <source>
        <dbReference type="Proteomes" id="UP000001120"/>
    </source>
</evidence>
<dbReference type="EMBL" id="CP000560">
    <property type="protein sequence ID" value="ABS75081.2"/>
    <property type="molecule type" value="Genomic_DNA"/>
</dbReference>
<dbReference type="Gene3D" id="3.40.630.30">
    <property type="match status" value="1"/>
</dbReference>
<evidence type="ECO:0000259" key="3">
    <source>
        <dbReference type="PROSITE" id="PS51186"/>
    </source>
</evidence>
<evidence type="ECO:0000256" key="2">
    <source>
        <dbReference type="ARBA" id="ARBA00023315"/>
    </source>
</evidence>
<reference evidence="4 5" key="1">
    <citation type="journal article" date="2007" name="Nat. Biotechnol.">
        <title>Comparative analysis of the complete genome sequence of the plant growth-promoting bacterium Bacillus amyloliquefaciens FZB42.</title>
        <authorList>
            <person name="Chen X.H."/>
            <person name="Koumoutsi A."/>
            <person name="Scholz R."/>
            <person name="Eisenreich A."/>
            <person name="Schneider K."/>
            <person name="Heinemeyer I."/>
            <person name="Morgenstern B."/>
            <person name="Voss B."/>
            <person name="Hess W.R."/>
            <person name="Reva O."/>
            <person name="Junge H."/>
            <person name="Voigt B."/>
            <person name="Jungblut P.R."/>
            <person name="Vater J."/>
            <person name="Sussmuth R."/>
            <person name="Liesegang H."/>
            <person name="Strittmatter A."/>
            <person name="Gottschalk G."/>
            <person name="Borriss R."/>
        </authorList>
    </citation>
    <scope>NUCLEOTIDE SEQUENCE [LARGE SCALE GENOMIC DNA]</scope>
    <source>
        <strain evidence="5">DSM 23117 / BGSC 10A6 / LMG 26770 / FZB42</strain>
    </source>
</reference>
<gene>
    <name evidence="4" type="ordered locus">RBAM_027230</name>
</gene>
<protein>
    <submittedName>
        <fullName evidence="4">GNAT family N-acetyltransferase</fullName>
    </submittedName>
</protein>
<dbReference type="GO" id="GO:0016747">
    <property type="term" value="F:acyltransferase activity, transferring groups other than amino-acyl groups"/>
    <property type="evidence" value="ECO:0007669"/>
    <property type="project" value="InterPro"/>
</dbReference>
<dbReference type="KEGG" id="bay:RBAM_027230"/>
<accession>A7Z7V5</accession>
<dbReference type="PANTHER" id="PTHR43877">
    <property type="entry name" value="AMINOALKYLPHOSPHONATE N-ACETYLTRANSFERASE-RELATED-RELATED"/>
    <property type="match status" value="1"/>
</dbReference>
<dbReference type="HOGENOM" id="CLU_013985_18_3_9"/>
<dbReference type="SUPFAM" id="SSF55729">
    <property type="entry name" value="Acyl-CoA N-acyltransferases (Nat)"/>
    <property type="match status" value="1"/>
</dbReference>
<dbReference type="AlphaFoldDB" id="A7Z7V5"/>
<dbReference type="InterPro" id="IPR050832">
    <property type="entry name" value="Bact_Acetyltransf"/>
</dbReference>
<evidence type="ECO:0000313" key="4">
    <source>
        <dbReference type="EMBL" id="ABS75081.2"/>
    </source>
</evidence>
<name>A7Z7V5_BACVZ</name>
<dbReference type="InterPro" id="IPR000182">
    <property type="entry name" value="GNAT_dom"/>
</dbReference>
<dbReference type="Pfam" id="PF00583">
    <property type="entry name" value="Acetyltransf_1"/>
    <property type="match status" value="1"/>
</dbReference>
<sequence>MKEEKGRASFSSFFIKKREANQVKPMIRAMKTNDIKQVRQVAERSWHHTYEGIIPRHIQDQFLESAYQDEMMERRLLHSLFFVAEEEGRVLGFANATPVQKDGNAELTAIYIDPDCQGSGIGTALLKECIRQSGGVKKLYVHAEKENRIALSFYQAKGFQWVCEFEEDFKGHTLQTVKLVLNI</sequence>
<dbReference type="InterPro" id="IPR016181">
    <property type="entry name" value="Acyl_CoA_acyltransferase"/>
</dbReference>
<organism evidence="4 5">
    <name type="scientific">Bacillus velezensis (strain DSM 23117 / BGSC 10A6 / LMG 26770 / FZB42)</name>
    <name type="common">Bacillus amyloliquefaciens subsp. plantarum</name>
    <dbReference type="NCBI Taxonomy" id="326423"/>
    <lineage>
        <taxon>Bacteria</taxon>
        <taxon>Bacillati</taxon>
        <taxon>Bacillota</taxon>
        <taxon>Bacilli</taxon>
        <taxon>Bacillales</taxon>
        <taxon>Bacillaceae</taxon>
        <taxon>Bacillus</taxon>
        <taxon>Bacillus amyloliquefaciens group</taxon>
    </lineage>
</organism>
<keyword evidence="2" id="KW-0012">Acyltransferase</keyword>
<dbReference type="CDD" id="cd04301">
    <property type="entry name" value="NAT_SF"/>
    <property type="match status" value="1"/>
</dbReference>
<dbReference type="PROSITE" id="PS51186">
    <property type="entry name" value="GNAT"/>
    <property type="match status" value="1"/>
</dbReference>
<evidence type="ECO:0000256" key="1">
    <source>
        <dbReference type="ARBA" id="ARBA00022679"/>
    </source>
</evidence>
<feature type="domain" description="N-acetyltransferase" evidence="3">
    <location>
        <begin position="25"/>
        <end position="183"/>
    </location>
</feature>
<keyword evidence="5" id="KW-1185">Reference proteome</keyword>
<proteinExistence type="predicted"/>
<keyword evidence="1" id="KW-0808">Transferase</keyword>
<dbReference type="Proteomes" id="UP000001120">
    <property type="component" value="Chromosome"/>
</dbReference>